<dbReference type="GO" id="GO:0070183">
    <property type="term" value="P:mitochondrial tryptophanyl-tRNA aminoacylation"/>
    <property type="evidence" value="ECO:0007669"/>
    <property type="project" value="TreeGrafter"/>
</dbReference>
<dbReference type="InterPro" id="IPR014729">
    <property type="entry name" value="Rossmann-like_a/b/a_fold"/>
</dbReference>
<keyword evidence="7 12" id="KW-0648">Protein biosynthesis</keyword>
<dbReference type="PRINTS" id="PR01039">
    <property type="entry name" value="TRNASYNTHTRP"/>
</dbReference>
<evidence type="ECO:0000313" key="13">
    <source>
        <dbReference type="EMBL" id="KAF0853101.1"/>
    </source>
</evidence>
<dbReference type="GO" id="GO:0004830">
    <property type="term" value="F:tryptophan-tRNA ligase activity"/>
    <property type="evidence" value="ECO:0007669"/>
    <property type="project" value="UniProtKB-EC"/>
</dbReference>
<dbReference type="InterPro" id="IPR024109">
    <property type="entry name" value="Trp-tRNA-ligase_bac-type"/>
</dbReference>
<dbReference type="FunFam" id="1.10.240.10:FF:000002">
    <property type="entry name" value="Tryptophan--tRNA ligase"/>
    <property type="match status" value="1"/>
</dbReference>
<gene>
    <name evidence="13" type="ORF">ANDGO_03181</name>
</gene>
<keyword evidence="5 12" id="KW-0547">Nucleotide-binding</keyword>
<comment type="subcellular location">
    <subcellularLocation>
        <location evidence="1">Mitochondrion matrix</location>
    </subcellularLocation>
</comment>
<dbReference type="AlphaFoldDB" id="A0A8K0AIK8"/>
<organism evidence="13 14">
    <name type="scientific">Andalucia godoyi</name>
    <name type="common">Flagellate</name>
    <dbReference type="NCBI Taxonomy" id="505711"/>
    <lineage>
        <taxon>Eukaryota</taxon>
        <taxon>Discoba</taxon>
        <taxon>Jakobida</taxon>
        <taxon>Andalucina</taxon>
        <taxon>Andaluciidae</taxon>
        <taxon>Andalucia</taxon>
    </lineage>
</organism>
<dbReference type="Gene3D" id="1.10.240.10">
    <property type="entry name" value="Tyrosyl-Transfer RNA Synthetase"/>
    <property type="match status" value="1"/>
</dbReference>
<evidence type="ECO:0000256" key="11">
    <source>
        <dbReference type="ARBA" id="ARBA00069760"/>
    </source>
</evidence>
<sequence length="365" mass="40333">MKRLFTTLSKKHVLVFEDLVRLHKPANIRVLSGIQPTGTFHLGNYLGALRTWKQLVEYVNPANSPEPITRSRLLFSIVDMHSITVRQDPDMLRASVLESAAAMIACGVDPSRSVLFQQSAVSGHAELAWILSCSTPLGWLRQMHQFKSKSEAQKEGTSLGLLSYPVLMAADVLLYRSTHVPVGEDQLQHLELTRDIANHFHSLTTQQSVFQIPTIVYSEATRVMSLRDAAVKMSKSDPLEASRILLTDSVDVIDQKIRKAKTDSIPGISADPARAEVMNLLTMYAALSNESIASVAKQFADSGHAAFKRSLAEVIQATVVPIGNEISRLKKDEEYLRQVMELGAEEARTIAHQTLLDAKRAVGLL</sequence>
<dbReference type="CDD" id="cd00806">
    <property type="entry name" value="TrpRS_core"/>
    <property type="match status" value="1"/>
</dbReference>
<proteinExistence type="inferred from homology"/>
<name>A0A8K0AIK8_ANDGO</name>
<dbReference type="HAMAP" id="MF_00140_B">
    <property type="entry name" value="Trp_tRNA_synth_B"/>
    <property type="match status" value="1"/>
</dbReference>
<evidence type="ECO:0000256" key="6">
    <source>
        <dbReference type="ARBA" id="ARBA00022840"/>
    </source>
</evidence>
<evidence type="ECO:0000256" key="7">
    <source>
        <dbReference type="ARBA" id="ARBA00022917"/>
    </source>
</evidence>
<dbReference type="Gene3D" id="3.40.50.620">
    <property type="entry name" value="HUPs"/>
    <property type="match status" value="1"/>
</dbReference>
<accession>A0A8K0AIK8</accession>
<dbReference type="InterPro" id="IPR001412">
    <property type="entry name" value="aa-tRNA-synth_I_CS"/>
</dbReference>
<dbReference type="Pfam" id="PF00579">
    <property type="entry name" value="tRNA-synt_1b"/>
    <property type="match status" value="1"/>
</dbReference>
<keyword evidence="14" id="KW-1185">Reference proteome</keyword>
<keyword evidence="8 12" id="KW-0030">Aminoacyl-tRNA synthetase</keyword>
<dbReference type="PANTHER" id="PTHR43766">
    <property type="entry name" value="TRYPTOPHAN--TRNA LIGASE, MITOCHONDRIAL"/>
    <property type="match status" value="1"/>
</dbReference>
<keyword evidence="6 12" id="KW-0067">ATP-binding</keyword>
<evidence type="ECO:0000256" key="5">
    <source>
        <dbReference type="ARBA" id="ARBA00022741"/>
    </source>
</evidence>
<evidence type="ECO:0000256" key="2">
    <source>
        <dbReference type="ARBA" id="ARBA00005594"/>
    </source>
</evidence>
<dbReference type="InterPro" id="IPR002306">
    <property type="entry name" value="Trp-tRNA-ligase"/>
</dbReference>
<evidence type="ECO:0000256" key="12">
    <source>
        <dbReference type="RuleBase" id="RU363036"/>
    </source>
</evidence>
<comment type="caution">
    <text evidence="13">The sequence shown here is derived from an EMBL/GenBank/DDBJ whole genome shotgun (WGS) entry which is preliminary data.</text>
</comment>
<dbReference type="OrthoDB" id="15808at2759"/>
<dbReference type="GO" id="GO:0005524">
    <property type="term" value="F:ATP binding"/>
    <property type="evidence" value="ECO:0007669"/>
    <property type="project" value="UniProtKB-KW"/>
</dbReference>
<evidence type="ECO:0000256" key="1">
    <source>
        <dbReference type="ARBA" id="ARBA00004305"/>
    </source>
</evidence>
<dbReference type="Proteomes" id="UP000799049">
    <property type="component" value="Unassembled WGS sequence"/>
</dbReference>
<dbReference type="FunFam" id="3.40.50.620:FF:000082">
    <property type="entry name" value="MSW1p Mitochondrial tryptophanyl-tRNA synthetase"/>
    <property type="match status" value="1"/>
</dbReference>
<comment type="similarity">
    <text evidence="2 12">Belongs to the class-I aminoacyl-tRNA synthetase family.</text>
</comment>
<dbReference type="PANTHER" id="PTHR43766:SF1">
    <property type="entry name" value="TRYPTOPHAN--TRNA LIGASE, MITOCHONDRIAL"/>
    <property type="match status" value="1"/>
</dbReference>
<dbReference type="EMBL" id="VRVR01000002">
    <property type="protein sequence ID" value="KAF0853101.1"/>
    <property type="molecule type" value="Genomic_DNA"/>
</dbReference>
<evidence type="ECO:0000256" key="10">
    <source>
        <dbReference type="ARBA" id="ARBA00049929"/>
    </source>
</evidence>
<dbReference type="InterPro" id="IPR050203">
    <property type="entry name" value="Trp-tRNA_synthetase"/>
</dbReference>
<keyword evidence="4 12" id="KW-0436">Ligase</keyword>
<reference evidence="13" key="1">
    <citation type="submission" date="2019-09" db="EMBL/GenBank/DDBJ databases">
        <title>The Mitochondrial Proteome of the Jakobid, Andalucia godoyi, a Protist With the Most Gene-Rich and Bacteria-Like Mitochondrial Genome.</title>
        <authorList>
            <person name="Gray M.W."/>
            <person name="Burger G."/>
            <person name="Derelle R."/>
            <person name="Klimes V."/>
            <person name="Leger M."/>
            <person name="Sarrasin M."/>
            <person name="Vlcek C."/>
            <person name="Roger A.J."/>
            <person name="Elias M."/>
            <person name="Lang B.F."/>
        </authorList>
    </citation>
    <scope>NUCLEOTIDE SEQUENCE</scope>
    <source>
        <strain evidence="13">And28</strain>
    </source>
</reference>
<comment type="catalytic activity">
    <reaction evidence="10">
        <text>tRNA(Trp) + L-tryptophan + ATP = L-tryptophyl-tRNA(Trp) + AMP + diphosphate + H(+)</text>
        <dbReference type="Rhea" id="RHEA:24080"/>
        <dbReference type="Rhea" id="RHEA-COMP:9671"/>
        <dbReference type="Rhea" id="RHEA-COMP:9705"/>
        <dbReference type="ChEBI" id="CHEBI:15378"/>
        <dbReference type="ChEBI" id="CHEBI:30616"/>
        <dbReference type="ChEBI" id="CHEBI:33019"/>
        <dbReference type="ChEBI" id="CHEBI:57912"/>
        <dbReference type="ChEBI" id="CHEBI:78442"/>
        <dbReference type="ChEBI" id="CHEBI:78535"/>
        <dbReference type="ChEBI" id="CHEBI:456215"/>
        <dbReference type="EC" id="6.1.1.2"/>
    </reaction>
</comment>
<dbReference type="SUPFAM" id="SSF52374">
    <property type="entry name" value="Nucleotidylyl transferase"/>
    <property type="match status" value="1"/>
</dbReference>
<dbReference type="PROSITE" id="PS00178">
    <property type="entry name" value="AA_TRNA_LIGASE_I"/>
    <property type="match status" value="1"/>
</dbReference>
<evidence type="ECO:0000256" key="9">
    <source>
        <dbReference type="ARBA" id="ARBA00030268"/>
    </source>
</evidence>
<evidence type="ECO:0000313" key="14">
    <source>
        <dbReference type="Proteomes" id="UP000799049"/>
    </source>
</evidence>
<dbReference type="NCBIfam" id="TIGR00233">
    <property type="entry name" value="trpS"/>
    <property type="match status" value="1"/>
</dbReference>
<dbReference type="EC" id="6.1.1.2" evidence="3"/>
<evidence type="ECO:0000256" key="3">
    <source>
        <dbReference type="ARBA" id="ARBA00013161"/>
    </source>
</evidence>
<evidence type="ECO:0000256" key="4">
    <source>
        <dbReference type="ARBA" id="ARBA00022598"/>
    </source>
</evidence>
<dbReference type="GO" id="GO:0005759">
    <property type="term" value="C:mitochondrial matrix"/>
    <property type="evidence" value="ECO:0007669"/>
    <property type="project" value="UniProtKB-SubCell"/>
</dbReference>
<evidence type="ECO:0000256" key="8">
    <source>
        <dbReference type="ARBA" id="ARBA00023146"/>
    </source>
</evidence>
<protein>
    <recommendedName>
        <fullName evidence="11">Tryptophan--tRNA ligase, mitochondrial</fullName>
        <ecNumber evidence="3">6.1.1.2</ecNumber>
    </recommendedName>
    <alternativeName>
        <fullName evidence="9">Tryptophanyl-tRNA synthetase</fullName>
    </alternativeName>
</protein>
<dbReference type="InterPro" id="IPR002305">
    <property type="entry name" value="aa-tRNA-synth_Ic"/>
</dbReference>